<sequence>MVEVTYKKGDGQKYKERKNITKVVIHRDVDEIGKHAFNECPDLTEIDWGDSKVTKIGLKAFRKTGLVKIKFPDSVKEIRLNVLSTCTQLTEIEGKVEKIVDAAIFNCKNL</sequence>
<comment type="caution">
    <text evidence="1">The sequence shown here is derived from an EMBL/GenBank/DDBJ whole genome shotgun (WGS) entry which is preliminary data.</text>
</comment>
<proteinExistence type="predicted"/>
<dbReference type="Pfam" id="PF13306">
    <property type="entry name" value="LRR_5"/>
    <property type="match status" value="1"/>
</dbReference>
<dbReference type="InterPro" id="IPR026906">
    <property type="entry name" value="LRR_5"/>
</dbReference>
<organism evidence="1 2">
    <name type="scientific">Triparma laevis f. longispina</name>
    <dbReference type="NCBI Taxonomy" id="1714387"/>
    <lineage>
        <taxon>Eukaryota</taxon>
        <taxon>Sar</taxon>
        <taxon>Stramenopiles</taxon>
        <taxon>Ochrophyta</taxon>
        <taxon>Bolidophyceae</taxon>
        <taxon>Parmales</taxon>
        <taxon>Triparmaceae</taxon>
        <taxon>Triparma</taxon>
    </lineage>
</organism>
<name>A0A9W7AKX1_9STRA</name>
<keyword evidence="2" id="KW-1185">Reference proteome</keyword>
<protein>
    <recommendedName>
        <fullName evidence="3">Leucine-rich repeat domain-containing protein</fullName>
    </recommendedName>
</protein>
<evidence type="ECO:0000313" key="2">
    <source>
        <dbReference type="Proteomes" id="UP001165122"/>
    </source>
</evidence>
<evidence type="ECO:0000313" key="1">
    <source>
        <dbReference type="EMBL" id="GMH74796.1"/>
    </source>
</evidence>
<reference evidence="2" key="1">
    <citation type="journal article" date="2023" name="Commun. Biol.">
        <title>Genome analysis of Parmales, the sister group of diatoms, reveals the evolutionary specialization of diatoms from phago-mixotrophs to photoautotrophs.</title>
        <authorList>
            <person name="Ban H."/>
            <person name="Sato S."/>
            <person name="Yoshikawa S."/>
            <person name="Yamada K."/>
            <person name="Nakamura Y."/>
            <person name="Ichinomiya M."/>
            <person name="Sato N."/>
            <person name="Blanc-Mathieu R."/>
            <person name="Endo H."/>
            <person name="Kuwata A."/>
            <person name="Ogata H."/>
        </authorList>
    </citation>
    <scope>NUCLEOTIDE SEQUENCE [LARGE SCALE GENOMIC DNA]</scope>
    <source>
        <strain evidence="2">NIES 3700</strain>
    </source>
</reference>
<dbReference type="AlphaFoldDB" id="A0A9W7AKX1"/>
<dbReference type="Proteomes" id="UP001165122">
    <property type="component" value="Unassembled WGS sequence"/>
</dbReference>
<gene>
    <name evidence="1" type="ORF">TrLO_g3386</name>
</gene>
<dbReference type="EMBL" id="BRXW01000701">
    <property type="protein sequence ID" value="GMH74796.1"/>
    <property type="molecule type" value="Genomic_DNA"/>
</dbReference>
<dbReference type="OrthoDB" id="191683at2759"/>
<dbReference type="InterPro" id="IPR032675">
    <property type="entry name" value="LRR_dom_sf"/>
</dbReference>
<evidence type="ECO:0008006" key="3">
    <source>
        <dbReference type="Google" id="ProtNLM"/>
    </source>
</evidence>
<accession>A0A9W7AKX1</accession>
<dbReference type="Gene3D" id="3.80.10.10">
    <property type="entry name" value="Ribonuclease Inhibitor"/>
    <property type="match status" value="1"/>
</dbReference>